<dbReference type="OrthoDB" id="3078668at2"/>
<dbReference type="Pfam" id="PF04985">
    <property type="entry name" value="Phage_tube"/>
    <property type="match status" value="1"/>
</dbReference>
<evidence type="ECO:0000313" key="2">
    <source>
        <dbReference type="Proteomes" id="UP000198824"/>
    </source>
</evidence>
<sequence>MLPRKLKDLLLFNEGGNYLGEVNAATLPKLTRKLEEWRGAGMDSPVKIDMGGEALDLEWTAGGPLRDVLAQYAEPRVDGLLLRFVGVYEADDTGEKTAVEVIVRGRHEEIEAGEQKIGEGGEFKVKTSCAYYRLDWNGSTVIEVDPLNMVLIVDGNDRMAERRAILGV</sequence>
<keyword evidence="2" id="KW-1185">Reference proteome</keyword>
<accession>A0A1I6JLH5</accession>
<gene>
    <name evidence="1" type="ORF">SAMN05192580_0451</name>
</gene>
<name>A0A1I6JLH5_9SPHN</name>
<dbReference type="RefSeq" id="WP_093310068.1">
    <property type="nucleotide sequence ID" value="NZ_FOZG01000001.1"/>
</dbReference>
<dbReference type="AlphaFoldDB" id="A0A1I6JLH5"/>
<reference evidence="1 2" key="1">
    <citation type="submission" date="2016-10" db="EMBL/GenBank/DDBJ databases">
        <authorList>
            <person name="de Groot N.N."/>
        </authorList>
    </citation>
    <scope>NUCLEOTIDE SEQUENCE [LARGE SCALE GENOMIC DNA]</scope>
    <source>
        <strain evidence="1 2">S5-249</strain>
    </source>
</reference>
<dbReference type="Proteomes" id="UP000198824">
    <property type="component" value="Unassembled WGS sequence"/>
</dbReference>
<protein>
    <recommendedName>
        <fullName evidence="3">Phage major tail tube protein</fullName>
    </recommendedName>
</protein>
<dbReference type="NCBIfam" id="TIGR01611">
    <property type="entry name" value="tail_tube"/>
    <property type="match status" value="1"/>
</dbReference>
<organism evidence="1 2">
    <name type="scientific">Sphingomonas jatrophae</name>
    <dbReference type="NCBI Taxonomy" id="1166337"/>
    <lineage>
        <taxon>Bacteria</taxon>
        <taxon>Pseudomonadati</taxon>
        <taxon>Pseudomonadota</taxon>
        <taxon>Alphaproteobacteria</taxon>
        <taxon>Sphingomonadales</taxon>
        <taxon>Sphingomonadaceae</taxon>
        <taxon>Sphingomonas</taxon>
    </lineage>
</organism>
<dbReference type="EMBL" id="FOZG01000001">
    <property type="protein sequence ID" value="SFR79751.1"/>
    <property type="molecule type" value="Genomic_DNA"/>
</dbReference>
<dbReference type="STRING" id="1166337.SAMN05192580_0451"/>
<proteinExistence type="predicted"/>
<evidence type="ECO:0000313" key="1">
    <source>
        <dbReference type="EMBL" id="SFR79751.1"/>
    </source>
</evidence>
<dbReference type="InterPro" id="IPR006498">
    <property type="entry name" value="Tail_tube"/>
</dbReference>
<evidence type="ECO:0008006" key="3">
    <source>
        <dbReference type="Google" id="ProtNLM"/>
    </source>
</evidence>